<evidence type="ECO:0000313" key="2">
    <source>
        <dbReference type="EMBL" id="CAC9974639.1"/>
    </source>
</evidence>
<keyword evidence="1" id="KW-1133">Transmembrane helix</keyword>
<keyword evidence="1" id="KW-0472">Membrane</keyword>
<accession>A0A9N8J3A8</accession>
<name>A0A9N8J3A8_9FLAO</name>
<sequence length="138" mass="16282">MKKVSFCLNVATIALVIATSDSFYNDYIMFFDIFLFVSIILNFLLFRFRKFHLIKNYLIMSIIQIVYCLLTVASNIELEYQRSRLCDIFSKPEIFNSNILSFLENVSILIFVLFIILELRFIYISIISNPRSLGYAKR</sequence>
<evidence type="ECO:0000256" key="1">
    <source>
        <dbReference type="SAM" id="Phobius"/>
    </source>
</evidence>
<comment type="caution">
    <text evidence="2">The sequence shown here is derived from an EMBL/GenBank/DDBJ whole genome shotgun (WGS) entry which is preliminary data.</text>
</comment>
<reference evidence="2 3" key="1">
    <citation type="submission" date="2020-06" db="EMBL/GenBank/DDBJ databases">
        <authorList>
            <person name="Criscuolo A."/>
        </authorList>
    </citation>
    <scope>NUCLEOTIDE SEQUENCE [LARGE SCALE GENOMIC DNA]</scope>
    <source>
        <strain evidence="2">PXU-55</strain>
    </source>
</reference>
<feature type="transmembrane region" description="Helical" evidence="1">
    <location>
        <begin position="106"/>
        <end position="128"/>
    </location>
</feature>
<evidence type="ECO:0000313" key="3">
    <source>
        <dbReference type="Proteomes" id="UP000533639"/>
    </source>
</evidence>
<feature type="transmembrane region" description="Helical" evidence="1">
    <location>
        <begin position="57"/>
        <end position="76"/>
    </location>
</feature>
<keyword evidence="3" id="KW-1185">Reference proteome</keyword>
<protein>
    <submittedName>
        <fullName evidence="2">Uncharacterized protein</fullName>
    </submittedName>
</protein>
<feature type="transmembrane region" description="Helical" evidence="1">
    <location>
        <begin position="28"/>
        <end position="45"/>
    </location>
</feature>
<proteinExistence type="predicted"/>
<dbReference type="AlphaFoldDB" id="A0A9N8J3A8"/>
<gene>
    <name evidence="2" type="ORF">FLAPXU55_02336</name>
</gene>
<organism evidence="2 3">
    <name type="scientific">Flavobacterium panici</name>
    <dbReference type="NCBI Taxonomy" id="2654843"/>
    <lineage>
        <taxon>Bacteria</taxon>
        <taxon>Pseudomonadati</taxon>
        <taxon>Bacteroidota</taxon>
        <taxon>Flavobacteriia</taxon>
        <taxon>Flavobacteriales</taxon>
        <taxon>Flavobacteriaceae</taxon>
        <taxon>Flavobacterium</taxon>
    </lineage>
</organism>
<keyword evidence="1" id="KW-0812">Transmembrane</keyword>
<dbReference type="Proteomes" id="UP000533639">
    <property type="component" value="Unassembled WGS sequence"/>
</dbReference>
<dbReference type="EMBL" id="CAIJDE010000043">
    <property type="protein sequence ID" value="CAC9974639.1"/>
    <property type="molecule type" value="Genomic_DNA"/>
</dbReference>